<keyword evidence="1" id="KW-1133">Transmembrane helix</keyword>
<dbReference type="InterPro" id="IPR013974">
    <property type="entry name" value="SAF"/>
</dbReference>
<evidence type="ECO:0000256" key="1">
    <source>
        <dbReference type="SAM" id="Phobius"/>
    </source>
</evidence>
<dbReference type="OrthoDB" id="3789761at2"/>
<name>U2QAX4_9ACTN</name>
<feature type="transmembrane region" description="Helical" evidence="1">
    <location>
        <begin position="28"/>
        <end position="47"/>
    </location>
</feature>
<keyword evidence="4" id="KW-1185">Reference proteome</keyword>
<keyword evidence="1" id="KW-0812">Transmembrane</keyword>
<dbReference type="RefSeq" id="WP_021798156.1">
    <property type="nucleotide sequence ID" value="NZ_ACVN02000235.1"/>
</dbReference>
<proteinExistence type="predicted"/>
<dbReference type="EMBL" id="ACVN02000235">
    <property type="protein sequence ID" value="ERK53561.1"/>
    <property type="molecule type" value="Genomic_DNA"/>
</dbReference>
<accession>U2QAX4</accession>
<protein>
    <submittedName>
        <fullName evidence="3">SAF domain protein</fullName>
    </submittedName>
</protein>
<dbReference type="GeneID" id="95359897"/>
<dbReference type="CDD" id="cd11614">
    <property type="entry name" value="SAF_CpaB_FlgA_like"/>
    <property type="match status" value="1"/>
</dbReference>
<keyword evidence="1" id="KW-0472">Membrane</keyword>
<dbReference type="Proteomes" id="UP000017052">
    <property type="component" value="Unassembled WGS sequence"/>
</dbReference>
<sequence>MAAPTHQIPAFLQRTGSPSLRARRSPRLILIGLLCTCLGGLGCAVAWQRTTHAHQVIVVARALARGEQVGAGDLTTTSIGAASGVSTVAADRLDALVGRTALVDLPSGALVTADSIGDSAIAPGTSVIGLHLPAGRVPSTLVPGADVVLATAPAPDDDPDAELAKEQSPGMVVSTPVQASDGSWSLDVQVRTDVALHLAGLASVGRLVVVQTGGA</sequence>
<gene>
    <name evidence="3" type="ORF">HMPREF0682_0347</name>
</gene>
<feature type="domain" description="SAF" evidence="2">
    <location>
        <begin position="54"/>
        <end position="117"/>
    </location>
</feature>
<evidence type="ECO:0000313" key="3">
    <source>
        <dbReference type="EMBL" id="ERK53561.1"/>
    </source>
</evidence>
<comment type="caution">
    <text evidence="3">The sequence shown here is derived from an EMBL/GenBank/DDBJ whole genome shotgun (WGS) entry which is preliminary data.</text>
</comment>
<evidence type="ECO:0000313" key="4">
    <source>
        <dbReference type="Proteomes" id="UP000017052"/>
    </source>
</evidence>
<dbReference type="AlphaFoldDB" id="U2QAX4"/>
<dbReference type="Pfam" id="PF08666">
    <property type="entry name" value="SAF"/>
    <property type="match status" value="1"/>
</dbReference>
<reference evidence="3" key="1">
    <citation type="submission" date="2013-08" db="EMBL/GenBank/DDBJ databases">
        <authorList>
            <person name="Durkin A.S."/>
            <person name="Haft D.R."/>
            <person name="McCorrison J."/>
            <person name="Torralba M."/>
            <person name="Gillis M."/>
            <person name="Haft D.H."/>
            <person name="Methe B."/>
            <person name="Sutton G."/>
            <person name="Nelson K.E."/>
        </authorList>
    </citation>
    <scope>NUCLEOTIDE SEQUENCE [LARGE SCALE GENOMIC DNA]</scope>
    <source>
        <strain evidence="3">F0233</strain>
    </source>
</reference>
<evidence type="ECO:0000259" key="2">
    <source>
        <dbReference type="SMART" id="SM00858"/>
    </source>
</evidence>
<organism evidence="3 4">
    <name type="scientific">Propionibacterium acidifaciens F0233</name>
    <dbReference type="NCBI Taxonomy" id="553198"/>
    <lineage>
        <taxon>Bacteria</taxon>
        <taxon>Bacillati</taxon>
        <taxon>Actinomycetota</taxon>
        <taxon>Actinomycetes</taxon>
        <taxon>Propionibacteriales</taxon>
        <taxon>Propionibacteriaceae</taxon>
        <taxon>Propionibacterium</taxon>
    </lineage>
</organism>
<dbReference type="SMART" id="SM00858">
    <property type="entry name" value="SAF"/>
    <property type="match status" value="1"/>
</dbReference>